<evidence type="ECO:0000313" key="1">
    <source>
        <dbReference type="EMBL" id="MPM79990.1"/>
    </source>
</evidence>
<gene>
    <name evidence="1" type="ORF">SDC9_127033</name>
</gene>
<proteinExistence type="predicted"/>
<sequence>MLQAGAVGDDDGRAGIGLGLPDGLEGLGLVVAHGHLRHVYVAVVHEDRAQILLGNLLAARGEFRHGGGGRGLGGLSAGVGVNLGVQHQQIHVPVLGQHMVDAAKADVIGPAVAAHGPNGFLCEIFPAVQNKLNLLRLLAALQRGNQRVGHGAGLALVLPAGKIRLDFGSGGPGGLQVLQPQEQLLADGVLRVEEAIGKLGVVLEQGVLPRGAKAALVTAVGQDGGAAAVCRGAARSVADVHVVAHKLAHKL</sequence>
<protein>
    <submittedName>
        <fullName evidence="1">Uncharacterized protein</fullName>
    </submittedName>
</protein>
<name>A0A645CS82_9ZZZZ</name>
<accession>A0A645CS82</accession>
<comment type="caution">
    <text evidence="1">The sequence shown here is derived from an EMBL/GenBank/DDBJ whole genome shotgun (WGS) entry which is preliminary data.</text>
</comment>
<reference evidence="1" key="1">
    <citation type="submission" date="2019-08" db="EMBL/GenBank/DDBJ databases">
        <authorList>
            <person name="Kucharzyk K."/>
            <person name="Murdoch R.W."/>
            <person name="Higgins S."/>
            <person name="Loffler F."/>
        </authorList>
    </citation>
    <scope>NUCLEOTIDE SEQUENCE</scope>
</reference>
<dbReference type="EMBL" id="VSSQ01029740">
    <property type="protein sequence ID" value="MPM79990.1"/>
    <property type="molecule type" value="Genomic_DNA"/>
</dbReference>
<dbReference type="AlphaFoldDB" id="A0A645CS82"/>
<organism evidence="1">
    <name type="scientific">bioreactor metagenome</name>
    <dbReference type="NCBI Taxonomy" id="1076179"/>
    <lineage>
        <taxon>unclassified sequences</taxon>
        <taxon>metagenomes</taxon>
        <taxon>ecological metagenomes</taxon>
    </lineage>
</organism>